<dbReference type="InterPro" id="IPR036187">
    <property type="entry name" value="DNA_mismatch_repair_MutS_sf"/>
</dbReference>
<dbReference type="EMBL" id="UINC01211989">
    <property type="protein sequence ID" value="SVE36123.1"/>
    <property type="molecule type" value="Genomic_DNA"/>
</dbReference>
<sequence length="238" mass="27072">IEATYGLASVDVSTGEFAVTELEDLSDLWSEVNRIGPAECLFSEDFESQEILDQINIELKATINYLPDWRFDHQSARSELLDHFSILSLDGFGCENMLAATCAAGALIYYLHETQKQEVLHIQSLRTYTNHNFMVLDADTLRNLELIQSMRDGSSKGTLLEMLDQTMTSMGARCLKQWLLQPHLKTDLINQRLEAVDELKSRIALQEELREALREMYDIQRLISRISLGTANAREVLA</sequence>
<proteinExistence type="predicted"/>
<dbReference type="InterPro" id="IPR007860">
    <property type="entry name" value="DNA_mmatch_repair_MutS_con_dom"/>
</dbReference>
<dbReference type="SUPFAM" id="SSF53150">
    <property type="entry name" value="DNA repair protein MutS, domain II"/>
    <property type="match status" value="1"/>
</dbReference>
<dbReference type="InterPro" id="IPR007696">
    <property type="entry name" value="DNA_mismatch_repair_MutS_core"/>
</dbReference>
<dbReference type="GO" id="GO:0005524">
    <property type="term" value="F:ATP binding"/>
    <property type="evidence" value="ECO:0007669"/>
    <property type="project" value="InterPro"/>
</dbReference>
<dbReference type="GO" id="GO:0140664">
    <property type="term" value="F:ATP-dependent DNA damage sensor activity"/>
    <property type="evidence" value="ECO:0007669"/>
    <property type="project" value="InterPro"/>
</dbReference>
<dbReference type="GO" id="GO:0030983">
    <property type="term" value="F:mismatched DNA binding"/>
    <property type="evidence" value="ECO:0007669"/>
    <property type="project" value="InterPro"/>
</dbReference>
<feature type="domain" description="DNA mismatch repair protein MutS core" evidence="2">
    <location>
        <begin position="139"/>
        <end position="237"/>
    </location>
</feature>
<dbReference type="GO" id="GO:0005829">
    <property type="term" value="C:cytosol"/>
    <property type="evidence" value="ECO:0007669"/>
    <property type="project" value="TreeGrafter"/>
</dbReference>
<dbReference type="PANTHER" id="PTHR11361:SF34">
    <property type="entry name" value="DNA MISMATCH REPAIR PROTEIN MSH1, MITOCHONDRIAL"/>
    <property type="match status" value="1"/>
</dbReference>
<dbReference type="InterPro" id="IPR045076">
    <property type="entry name" value="MutS"/>
</dbReference>
<dbReference type="Pfam" id="PF05188">
    <property type="entry name" value="MutS_II"/>
    <property type="match status" value="1"/>
</dbReference>
<dbReference type="InterPro" id="IPR036678">
    <property type="entry name" value="MutS_con_dom_sf"/>
</dbReference>
<dbReference type="AlphaFoldDB" id="A0A383CVR2"/>
<reference evidence="3" key="1">
    <citation type="submission" date="2018-05" db="EMBL/GenBank/DDBJ databases">
        <authorList>
            <person name="Lanie J.A."/>
            <person name="Ng W.-L."/>
            <person name="Kazmierczak K.M."/>
            <person name="Andrzejewski T.M."/>
            <person name="Davidsen T.M."/>
            <person name="Wayne K.J."/>
            <person name="Tettelin H."/>
            <person name="Glass J.I."/>
            <person name="Rusch D."/>
            <person name="Podicherti R."/>
            <person name="Tsui H.-C.T."/>
            <person name="Winkler M.E."/>
        </authorList>
    </citation>
    <scope>NUCLEOTIDE SEQUENCE</scope>
</reference>
<accession>A0A383CVR2</accession>
<protein>
    <recommendedName>
        <fullName evidence="4">DNA mismatch repair protein MutS core domain-containing protein</fullName>
    </recommendedName>
</protein>
<dbReference type="Gene3D" id="1.10.1420.10">
    <property type="match status" value="1"/>
</dbReference>
<gene>
    <name evidence="3" type="ORF">METZ01_LOCUS488977</name>
</gene>
<dbReference type="PANTHER" id="PTHR11361">
    <property type="entry name" value="DNA MISMATCH REPAIR PROTEIN MUTS FAMILY MEMBER"/>
    <property type="match status" value="1"/>
</dbReference>
<dbReference type="Gene3D" id="3.30.420.110">
    <property type="entry name" value="MutS, connector domain"/>
    <property type="match status" value="1"/>
</dbReference>
<evidence type="ECO:0000313" key="3">
    <source>
        <dbReference type="EMBL" id="SVE36123.1"/>
    </source>
</evidence>
<feature type="non-terminal residue" evidence="3">
    <location>
        <position position="1"/>
    </location>
</feature>
<dbReference type="SUPFAM" id="SSF48334">
    <property type="entry name" value="DNA repair protein MutS, domain III"/>
    <property type="match status" value="1"/>
</dbReference>
<evidence type="ECO:0008006" key="4">
    <source>
        <dbReference type="Google" id="ProtNLM"/>
    </source>
</evidence>
<dbReference type="Pfam" id="PF05192">
    <property type="entry name" value="MutS_III"/>
    <property type="match status" value="1"/>
</dbReference>
<evidence type="ECO:0000259" key="1">
    <source>
        <dbReference type="Pfam" id="PF05188"/>
    </source>
</evidence>
<feature type="non-terminal residue" evidence="3">
    <location>
        <position position="238"/>
    </location>
</feature>
<organism evidence="3">
    <name type="scientific">marine metagenome</name>
    <dbReference type="NCBI Taxonomy" id="408172"/>
    <lineage>
        <taxon>unclassified sequences</taxon>
        <taxon>metagenomes</taxon>
        <taxon>ecological metagenomes</taxon>
    </lineage>
</organism>
<evidence type="ECO:0000259" key="2">
    <source>
        <dbReference type="Pfam" id="PF05192"/>
    </source>
</evidence>
<name>A0A383CVR2_9ZZZZ</name>
<dbReference type="GO" id="GO:0006298">
    <property type="term" value="P:mismatch repair"/>
    <property type="evidence" value="ECO:0007669"/>
    <property type="project" value="InterPro"/>
</dbReference>
<feature type="domain" description="DNA mismatch repair protein MutS connector" evidence="1">
    <location>
        <begin position="3"/>
        <end position="123"/>
    </location>
</feature>